<organism evidence="8 9">
    <name type="scientific">Fasciola gigantica</name>
    <name type="common">Giant liver fluke</name>
    <dbReference type="NCBI Taxonomy" id="46835"/>
    <lineage>
        <taxon>Eukaryota</taxon>
        <taxon>Metazoa</taxon>
        <taxon>Spiralia</taxon>
        <taxon>Lophotrochozoa</taxon>
        <taxon>Platyhelminthes</taxon>
        <taxon>Trematoda</taxon>
        <taxon>Digenea</taxon>
        <taxon>Plagiorchiida</taxon>
        <taxon>Echinostomata</taxon>
        <taxon>Echinostomatoidea</taxon>
        <taxon>Fasciolidae</taxon>
        <taxon>Fasciola</taxon>
    </lineage>
</organism>
<dbReference type="STRING" id="46835.A0A504YTL7"/>
<dbReference type="GO" id="GO:0005254">
    <property type="term" value="F:chloride channel activity"/>
    <property type="evidence" value="ECO:0007669"/>
    <property type="project" value="UniProtKB-KW"/>
</dbReference>
<dbReference type="AlphaFoldDB" id="A0A504YTL7"/>
<keyword evidence="9" id="KW-1185">Reference proteome</keyword>
<feature type="transmembrane region" description="Helical" evidence="6">
    <location>
        <begin position="272"/>
        <end position="289"/>
    </location>
</feature>
<keyword evidence="6" id="KW-0813">Transport</keyword>
<sequence>MTVQYNQLVLTGGPGVFFRLLLKWRGCVFKLIYFDILVFGTLYAIISCIYRFALSSEMQRSFERLILFTNNFQAMIPVAFILGFYINLIFNRFWYQFGIIPWVLKFAIALVTNVSGFDDRTRLIRRTCVRYVLGSLILTTARISVAAKKRFPTMESFVSGGVFTDEEIKMIMAQQPHVQSFVPIVWATSLITLAEKERRLTNQHALVLLIDELNNFRQGLLKLFFMDYVCVPLVYTQVVTLSVYSYFIASLLGRQYIMESSPFSKEQNLRDLYFPFFTMLEFIIYMGWLKVAETLVNPMGEDDEDFDINEVIDFNWKTAWCIVDGMKPSPPAVVRDIHWHQSVVELPHTEESRRLLSRPCRGSVYDLNVQSTADYFGSGVSLHGGRRSQDVRGRRLDSILGQLNRFISSRGDEPDADQMDMEETELHAKVTSPGRPSFSESSAPQDNTPTTESKSPSVPARRLPSRMLAETITEEDEEDLDEYIRQVSDETNGSQIRVTVESPTLPASPDIRIQVVTPEGRLLSKETVKPFGHVDKGPSRELI</sequence>
<comment type="caution">
    <text evidence="8">The sequence shown here is derived from an EMBL/GenBank/DDBJ whole genome shotgun (WGS) entry which is preliminary data.</text>
</comment>
<name>A0A504YTL7_FASGI</name>
<keyword evidence="6" id="KW-0407">Ion channel</keyword>
<feature type="transmembrane region" description="Helical" evidence="6">
    <location>
        <begin position="233"/>
        <end position="252"/>
    </location>
</feature>
<comment type="function">
    <text evidence="6">Forms chloride channels.</text>
</comment>
<evidence type="ECO:0000256" key="4">
    <source>
        <dbReference type="ARBA" id="ARBA00023136"/>
    </source>
</evidence>
<evidence type="ECO:0000256" key="5">
    <source>
        <dbReference type="ARBA" id="ARBA00034769"/>
    </source>
</evidence>
<keyword evidence="3 6" id="KW-1133">Transmembrane helix</keyword>
<feature type="transmembrane region" description="Helical" evidence="6">
    <location>
        <begin position="65"/>
        <end position="87"/>
    </location>
</feature>
<keyword evidence="6" id="KW-0868">Chloride</keyword>
<protein>
    <recommendedName>
        <fullName evidence="6">Bestrophin homolog</fullName>
    </recommendedName>
</protein>
<dbReference type="InterPro" id="IPR021134">
    <property type="entry name" value="Bestrophin-like"/>
</dbReference>
<dbReference type="Proteomes" id="UP000316759">
    <property type="component" value="Unassembled WGS sequence"/>
</dbReference>
<keyword evidence="6" id="KW-0869">Chloride channel</keyword>
<evidence type="ECO:0000256" key="3">
    <source>
        <dbReference type="ARBA" id="ARBA00022989"/>
    </source>
</evidence>
<feature type="compositionally biased region" description="Polar residues" evidence="7">
    <location>
        <begin position="438"/>
        <end position="456"/>
    </location>
</feature>
<accession>A0A504YTL7</accession>
<keyword evidence="6" id="KW-1003">Cell membrane</keyword>
<gene>
    <name evidence="8" type="ORF">FGIG_08961</name>
</gene>
<keyword evidence="4 6" id="KW-0472">Membrane</keyword>
<keyword evidence="6" id="KW-0406">Ion transport</keyword>
<dbReference type="InterPro" id="IPR000615">
    <property type="entry name" value="Bestrophin"/>
</dbReference>
<comment type="subcellular location">
    <subcellularLocation>
        <location evidence="6">Cell membrane</location>
        <topology evidence="6">Multi-pass membrane protein</topology>
    </subcellularLocation>
    <subcellularLocation>
        <location evidence="1">Membrane</location>
    </subcellularLocation>
</comment>
<reference evidence="8 9" key="1">
    <citation type="submission" date="2019-04" db="EMBL/GenBank/DDBJ databases">
        <title>Annotation for the trematode Fasciola gigantica.</title>
        <authorList>
            <person name="Choi Y.-J."/>
        </authorList>
    </citation>
    <scope>NUCLEOTIDE SEQUENCE [LARGE SCALE GENOMIC DNA]</scope>
    <source>
        <strain evidence="8">Uganda_cow_1</strain>
    </source>
</reference>
<evidence type="ECO:0000256" key="2">
    <source>
        <dbReference type="ARBA" id="ARBA00022692"/>
    </source>
</evidence>
<dbReference type="OrthoDB" id="201595at2759"/>
<evidence type="ECO:0000256" key="6">
    <source>
        <dbReference type="RuleBase" id="RU363126"/>
    </source>
</evidence>
<evidence type="ECO:0000256" key="7">
    <source>
        <dbReference type="SAM" id="MobiDB-lite"/>
    </source>
</evidence>
<evidence type="ECO:0000313" key="9">
    <source>
        <dbReference type="Proteomes" id="UP000316759"/>
    </source>
</evidence>
<feature type="region of interest" description="Disordered" evidence="7">
    <location>
        <begin position="425"/>
        <end position="465"/>
    </location>
</feature>
<feature type="transmembrane region" description="Helical" evidence="6">
    <location>
        <begin position="128"/>
        <end position="147"/>
    </location>
</feature>
<feature type="transmembrane region" description="Helical" evidence="6">
    <location>
        <begin position="93"/>
        <end position="116"/>
    </location>
</feature>
<dbReference type="PANTHER" id="PTHR10736">
    <property type="entry name" value="BESTROPHIN"/>
    <property type="match status" value="1"/>
</dbReference>
<dbReference type="GO" id="GO:0005886">
    <property type="term" value="C:plasma membrane"/>
    <property type="evidence" value="ECO:0007669"/>
    <property type="project" value="UniProtKB-SubCell"/>
</dbReference>
<comment type="similarity">
    <text evidence="5 6">Belongs to the anion channel-forming bestrophin (TC 1.A.46) family. Calcium-sensitive chloride channel subfamily.</text>
</comment>
<evidence type="ECO:0000313" key="8">
    <source>
        <dbReference type="EMBL" id="TPP61327.1"/>
    </source>
</evidence>
<proteinExistence type="inferred from homology"/>
<evidence type="ECO:0000256" key="1">
    <source>
        <dbReference type="ARBA" id="ARBA00004370"/>
    </source>
</evidence>
<keyword evidence="2 6" id="KW-0812">Transmembrane</keyword>
<dbReference type="GO" id="GO:0034707">
    <property type="term" value="C:chloride channel complex"/>
    <property type="evidence" value="ECO:0007669"/>
    <property type="project" value="UniProtKB-KW"/>
</dbReference>
<dbReference type="EMBL" id="SUNJ01008337">
    <property type="protein sequence ID" value="TPP61327.1"/>
    <property type="molecule type" value="Genomic_DNA"/>
</dbReference>
<dbReference type="Pfam" id="PF01062">
    <property type="entry name" value="Bestrophin"/>
    <property type="match status" value="1"/>
</dbReference>
<feature type="transmembrane region" description="Helical" evidence="6">
    <location>
        <begin position="31"/>
        <end position="53"/>
    </location>
</feature>
<comment type="caution">
    <text evidence="6">Lacks conserved residue(s) required for the propagation of feature annotation.</text>
</comment>